<dbReference type="Pfam" id="PF04954">
    <property type="entry name" value="SIP"/>
    <property type="match status" value="1"/>
</dbReference>
<organism evidence="2 3">
    <name type="scientific">Agromyces salentinus</name>
    <dbReference type="NCBI Taxonomy" id="269421"/>
    <lineage>
        <taxon>Bacteria</taxon>
        <taxon>Bacillati</taxon>
        <taxon>Actinomycetota</taxon>
        <taxon>Actinomycetes</taxon>
        <taxon>Micrococcales</taxon>
        <taxon>Microbacteriaceae</taxon>
        <taxon>Agromyces</taxon>
    </lineage>
</organism>
<name>A0ABP4YP18_9MICO</name>
<accession>A0ABP4YP18</accession>
<dbReference type="Proteomes" id="UP001501746">
    <property type="component" value="Unassembled WGS sequence"/>
</dbReference>
<dbReference type="InterPro" id="IPR007037">
    <property type="entry name" value="SIP_rossman_dom"/>
</dbReference>
<gene>
    <name evidence="2" type="ORF">GCM10009750_05170</name>
</gene>
<feature type="domain" description="SIP-like Rossmann fold" evidence="1">
    <location>
        <begin position="14"/>
        <end position="90"/>
    </location>
</feature>
<evidence type="ECO:0000259" key="1">
    <source>
        <dbReference type="Pfam" id="PF04954"/>
    </source>
</evidence>
<dbReference type="InterPro" id="IPR039261">
    <property type="entry name" value="FNR_nucleotide-bd"/>
</dbReference>
<evidence type="ECO:0000313" key="3">
    <source>
        <dbReference type="Proteomes" id="UP001501746"/>
    </source>
</evidence>
<proteinExistence type="predicted"/>
<sequence length="128" mass="13702">MVSRMRPRTPGPTMLFAGDTGDVASIRSRLADCAPNATGIVLIEAVNAMQIAPIEAPAGIAVHWVFREHRSGTVVPRGEALVTAVDAWLDEWMRPEGGTEIAIWLGARSTPIVGAYANALERELAAIR</sequence>
<keyword evidence="3" id="KW-1185">Reference proteome</keyword>
<reference evidence="3" key="1">
    <citation type="journal article" date="2019" name="Int. J. Syst. Evol. Microbiol.">
        <title>The Global Catalogue of Microorganisms (GCM) 10K type strain sequencing project: providing services to taxonomists for standard genome sequencing and annotation.</title>
        <authorList>
            <consortium name="The Broad Institute Genomics Platform"/>
            <consortium name="The Broad Institute Genome Sequencing Center for Infectious Disease"/>
            <person name="Wu L."/>
            <person name="Ma J."/>
        </authorList>
    </citation>
    <scope>NUCLEOTIDE SEQUENCE [LARGE SCALE GENOMIC DNA]</scope>
    <source>
        <strain evidence="3">JCM 14323</strain>
    </source>
</reference>
<comment type="caution">
    <text evidence="2">The sequence shown here is derived from an EMBL/GenBank/DDBJ whole genome shotgun (WGS) entry which is preliminary data.</text>
</comment>
<dbReference type="Gene3D" id="3.40.50.80">
    <property type="entry name" value="Nucleotide-binding domain of ferredoxin-NADP reductase (FNR) module"/>
    <property type="match status" value="1"/>
</dbReference>
<evidence type="ECO:0000313" key="2">
    <source>
        <dbReference type="EMBL" id="GAA1825120.1"/>
    </source>
</evidence>
<dbReference type="EMBL" id="BAAANK010000001">
    <property type="protein sequence ID" value="GAA1825120.1"/>
    <property type="molecule type" value="Genomic_DNA"/>
</dbReference>
<protein>
    <recommendedName>
        <fullName evidence="1">SIP-like Rossmann fold domain-containing protein</fullName>
    </recommendedName>
</protein>